<dbReference type="GO" id="GO:0009229">
    <property type="term" value="P:thiamine diphosphate biosynthetic process"/>
    <property type="evidence" value="ECO:0007669"/>
    <property type="project" value="InterPro"/>
</dbReference>
<evidence type="ECO:0000259" key="5">
    <source>
        <dbReference type="SMART" id="SM00983"/>
    </source>
</evidence>
<dbReference type="PANTHER" id="PTHR13622">
    <property type="entry name" value="THIAMIN PYROPHOSPHOKINASE"/>
    <property type="match status" value="1"/>
</dbReference>
<reference evidence="6 7" key="2">
    <citation type="submission" date="2019-01" db="EMBL/GenBank/DDBJ databases">
        <title>The decoding of complex shrimp genome reveals the adaptation for benthos swimmer, frequently molting mechanism and breeding impact on genome.</title>
        <authorList>
            <person name="Sun Y."/>
            <person name="Gao Y."/>
            <person name="Yu Y."/>
        </authorList>
    </citation>
    <scope>NUCLEOTIDE SEQUENCE [LARGE SCALE GENOMIC DNA]</scope>
    <source>
        <tissue evidence="6">Muscle</tissue>
    </source>
</reference>
<dbReference type="FunFam" id="3.40.50.10240:FF:000006">
    <property type="entry name" value="Thiamin pyrophosphokinase 1"/>
    <property type="match status" value="1"/>
</dbReference>
<organism evidence="6 7">
    <name type="scientific">Penaeus vannamei</name>
    <name type="common">Whiteleg shrimp</name>
    <name type="synonym">Litopenaeus vannamei</name>
    <dbReference type="NCBI Taxonomy" id="6689"/>
    <lineage>
        <taxon>Eukaryota</taxon>
        <taxon>Metazoa</taxon>
        <taxon>Ecdysozoa</taxon>
        <taxon>Arthropoda</taxon>
        <taxon>Crustacea</taxon>
        <taxon>Multicrustacea</taxon>
        <taxon>Malacostraca</taxon>
        <taxon>Eumalacostraca</taxon>
        <taxon>Eucarida</taxon>
        <taxon>Decapoda</taxon>
        <taxon>Dendrobranchiata</taxon>
        <taxon>Penaeoidea</taxon>
        <taxon>Penaeidae</taxon>
        <taxon>Penaeus</taxon>
    </lineage>
</organism>
<dbReference type="InterPro" id="IPR036371">
    <property type="entry name" value="TPK_B1-bd_sf"/>
</dbReference>
<dbReference type="CDD" id="cd07995">
    <property type="entry name" value="TPK"/>
    <property type="match status" value="1"/>
</dbReference>
<keyword evidence="2" id="KW-0547">Nucleotide-binding</keyword>
<sequence length="305" mass="34181">MNGSDDRVLWKAENFYRPPPQLPFAVIVLNESIDASDFPFVYHLWQKAHVRMCVDGGTNLYHYLIRNGPQVTNATSSDPPKCRLPDLIAGDFDSIEPELLKLYQNENVTVIHTPDQDETDFTKAVRELGKYVLERNLMVDQVLVIAGVHSERFDHIMANLATLFKVDKLIPVPVIMLCKGSLIWLLNSGDHRIEVAKDVILNSKRAWCGLIPLGHPAIVTTSGLKWNLDNQELSFGSLISTSNTYDPKCSSVSISTSHPLIWTMGIEAYMELLGSNSSKETYVNGDAEPGVDNVQVCQNLENERR</sequence>
<dbReference type="PANTHER" id="PTHR13622:SF8">
    <property type="entry name" value="THIAMIN PYROPHOSPHOKINASE 1"/>
    <property type="match status" value="1"/>
</dbReference>
<evidence type="ECO:0000313" key="7">
    <source>
        <dbReference type="Proteomes" id="UP000283509"/>
    </source>
</evidence>
<dbReference type="GO" id="GO:0006772">
    <property type="term" value="P:thiamine metabolic process"/>
    <property type="evidence" value="ECO:0007669"/>
    <property type="project" value="InterPro"/>
</dbReference>
<dbReference type="OrthoDB" id="25149at2759"/>
<dbReference type="Pfam" id="PF04263">
    <property type="entry name" value="TPK_catalytic"/>
    <property type="match status" value="1"/>
</dbReference>
<evidence type="ECO:0000256" key="1">
    <source>
        <dbReference type="ARBA" id="ARBA00022679"/>
    </source>
</evidence>
<protein>
    <submittedName>
        <fullName evidence="6">Putative thiamine pyrophosphokinase 1 isoform X1</fullName>
    </submittedName>
</protein>
<keyword evidence="4" id="KW-0067">ATP-binding</keyword>
<keyword evidence="3 6" id="KW-0418">Kinase</keyword>
<keyword evidence="1" id="KW-0808">Transferase</keyword>
<evidence type="ECO:0000256" key="4">
    <source>
        <dbReference type="ARBA" id="ARBA00022840"/>
    </source>
</evidence>
<dbReference type="FunFam" id="2.60.120.320:FF:000001">
    <property type="entry name" value="Thiamine pyrophosphokinase"/>
    <property type="match status" value="1"/>
</dbReference>
<evidence type="ECO:0000313" key="6">
    <source>
        <dbReference type="EMBL" id="ROT74086.1"/>
    </source>
</evidence>
<proteinExistence type="predicted"/>
<name>A0A3R7M685_PENVA</name>
<dbReference type="Gene3D" id="2.60.120.320">
    <property type="entry name" value="Thiamin pyrophosphokinase, thiamin-binding domain"/>
    <property type="match status" value="1"/>
</dbReference>
<accession>A0A3R7M685</accession>
<gene>
    <name evidence="6" type="ORF">C7M84_007417</name>
</gene>
<dbReference type="InterPro" id="IPR036759">
    <property type="entry name" value="TPK_catalytic_sf"/>
</dbReference>
<evidence type="ECO:0000256" key="2">
    <source>
        <dbReference type="ARBA" id="ARBA00022741"/>
    </source>
</evidence>
<dbReference type="InterPro" id="IPR007373">
    <property type="entry name" value="Thiamin_PyroPKinase_B1-bd"/>
</dbReference>
<evidence type="ECO:0000256" key="3">
    <source>
        <dbReference type="ARBA" id="ARBA00022777"/>
    </source>
</evidence>
<dbReference type="EMBL" id="QCYY01001938">
    <property type="protein sequence ID" value="ROT74086.1"/>
    <property type="molecule type" value="Genomic_DNA"/>
</dbReference>
<dbReference type="Gene3D" id="3.40.50.10240">
    <property type="entry name" value="Thiamin pyrophosphokinase, catalytic domain"/>
    <property type="match status" value="1"/>
</dbReference>
<dbReference type="GO" id="GO:0005524">
    <property type="term" value="F:ATP binding"/>
    <property type="evidence" value="ECO:0007669"/>
    <property type="project" value="UniProtKB-KW"/>
</dbReference>
<dbReference type="SMART" id="SM00983">
    <property type="entry name" value="TPK_B1_binding"/>
    <property type="match status" value="1"/>
</dbReference>
<keyword evidence="7" id="KW-1185">Reference proteome</keyword>
<dbReference type="GO" id="GO:0030975">
    <property type="term" value="F:thiamine binding"/>
    <property type="evidence" value="ECO:0007669"/>
    <property type="project" value="InterPro"/>
</dbReference>
<reference evidence="6 7" key="1">
    <citation type="submission" date="2018-04" db="EMBL/GenBank/DDBJ databases">
        <authorList>
            <person name="Zhang X."/>
            <person name="Yuan J."/>
            <person name="Li F."/>
            <person name="Xiang J."/>
        </authorList>
    </citation>
    <scope>NUCLEOTIDE SEQUENCE [LARGE SCALE GENOMIC DNA]</scope>
    <source>
        <tissue evidence="6">Muscle</tissue>
    </source>
</reference>
<dbReference type="Pfam" id="PF04265">
    <property type="entry name" value="TPK_B1_binding"/>
    <property type="match status" value="1"/>
</dbReference>
<dbReference type="SUPFAM" id="SSF63999">
    <property type="entry name" value="Thiamin pyrophosphokinase, catalytic domain"/>
    <property type="match status" value="1"/>
</dbReference>
<dbReference type="Proteomes" id="UP000283509">
    <property type="component" value="Unassembled WGS sequence"/>
</dbReference>
<dbReference type="NCBIfam" id="TIGR01378">
    <property type="entry name" value="thi_PPkinase"/>
    <property type="match status" value="1"/>
</dbReference>
<dbReference type="STRING" id="6689.A0A3R7M685"/>
<dbReference type="GO" id="GO:0016301">
    <property type="term" value="F:kinase activity"/>
    <property type="evidence" value="ECO:0007669"/>
    <property type="project" value="UniProtKB-KW"/>
</dbReference>
<dbReference type="SUPFAM" id="SSF63862">
    <property type="entry name" value="Thiamin pyrophosphokinase, substrate-binding domain"/>
    <property type="match status" value="1"/>
</dbReference>
<dbReference type="InterPro" id="IPR006282">
    <property type="entry name" value="Thi_PPkinase"/>
</dbReference>
<dbReference type="AlphaFoldDB" id="A0A3R7M685"/>
<dbReference type="GO" id="GO:0004788">
    <property type="term" value="F:thiamine diphosphokinase activity"/>
    <property type="evidence" value="ECO:0007669"/>
    <property type="project" value="InterPro"/>
</dbReference>
<feature type="domain" description="Thiamin pyrophosphokinase thiamin-binding" evidence="5">
    <location>
        <begin position="189"/>
        <end position="260"/>
    </location>
</feature>
<dbReference type="InterPro" id="IPR007371">
    <property type="entry name" value="TPK_catalytic"/>
</dbReference>
<comment type="caution">
    <text evidence="6">The sequence shown here is derived from an EMBL/GenBank/DDBJ whole genome shotgun (WGS) entry which is preliminary data.</text>
</comment>